<gene>
    <name evidence="2" type="ORF">C8D86_10254</name>
</gene>
<keyword evidence="3" id="KW-1185">Reference proteome</keyword>
<proteinExistence type="predicted"/>
<dbReference type="PANTHER" id="PTHR22946">
    <property type="entry name" value="DIENELACTONE HYDROLASE DOMAIN-CONTAINING PROTEIN-RELATED"/>
    <property type="match status" value="1"/>
</dbReference>
<evidence type="ECO:0000313" key="2">
    <source>
        <dbReference type="EMBL" id="RDI48626.1"/>
    </source>
</evidence>
<reference evidence="2 3" key="1">
    <citation type="submission" date="2018-07" db="EMBL/GenBank/DDBJ databases">
        <title>Genomic Encyclopedia of Type Strains, Phase IV (KMG-IV): sequencing the most valuable type-strain genomes for metagenomic binning, comparative biology and taxonomic classification.</title>
        <authorList>
            <person name="Goeker M."/>
        </authorList>
    </citation>
    <scope>NUCLEOTIDE SEQUENCE [LARGE SCALE GENOMIC DNA]</scope>
    <source>
        <strain evidence="2 3">DSM 16500</strain>
    </source>
</reference>
<dbReference type="GO" id="GO:0016787">
    <property type="term" value="F:hydrolase activity"/>
    <property type="evidence" value="ECO:0007669"/>
    <property type="project" value="UniProtKB-KW"/>
</dbReference>
<dbReference type="InterPro" id="IPR002925">
    <property type="entry name" value="Dienelactn_hydro"/>
</dbReference>
<protein>
    <submittedName>
        <fullName evidence="2">Dienelactone hydrolase</fullName>
    </submittedName>
</protein>
<feature type="domain" description="Dienelactone hydrolase" evidence="1">
    <location>
        <begin position="25"/>
        <end position="236"/>
    </location>
</feature>
<dbReference type="Proteomes" id="UP000254720">
    <property type="component" value="Unassembled WGS sequence"/>
</dbReference>
<dbReference type="EMBL" id="QQAX01000002">
    <property type="protein sequence ID" value="RDI48626.1"/>
    <property type="molecule type" value="Genomic_DNA"/>
</dbReference>
<dbReference type="SUPFAM" id="SSF53474">
    <property type="entry name" value="alpha/beta-Hydrolases"/>
    <property type="match status" value="1"/>
</dbReference>
<evidence type="ECO:0000259" key="1">
    <source>
        <dbReference type="Pfam" id="PF01738"/>
    </source>
</evidence>
<sequence>MIKTEKIEYQDGDVLLEGFFAYNGQTTGKLPAILVCHDWSGKNAFACDKAEQLAKLGYAGFALDMYGKGKTGNTKEEKAALMQPLIDDRTKLQQRILAAFDTVKNLAPVDSKRIGAIGFCFGGLCVLDLARSGADVRAVVSFHGLLHAPDTLAQPSIKAKILALHGYDDPMVTPEKVTAFCNEMTHAGADWQLDMYGHTMHAFTNPQANDPGFGTVYNEKADMRSWAAMREFFKEVFEI</sequence>
<name>A0A370GZA0_9COXI</name>
<comment type="caution">
    <text evidence="2">The sequence shown here is derived from an EMBL/GenBank/DDBJ whole genome shotgun (WGS) entry which is preliminary data.</text>
</comment>
<evidence type="ECO:0000313" key="3">
    <source>
        <dbReference type="Proteomes" id="UP000254720"/>
    </source>
</evidence>
<dbReference type="PANTHER" id="PTHR22946:SF0">
    <property type="entry name" value="DIENELACTONE HYDROLASE DOMAIN-CONTAINING PROTEIN"/>
    <property type="match status" value="1"/>
</dbReference>
<accession>A0A370GZA0</accession>
<dbReference type="InterPro" id="IPR029058">
    <property type="entry name" value="AB_hydrolase_fold"/>
</dbReference>
<organism evidence="2 3">
    <name type="scientific">Aquicella lusitana</name>
    <dbReference type="NCBI Taxonomy" id="254246"/>
    <lineage>
        <taxon>Bacteria</taxon>
        <taxon>Pseudomonadati</taxon>
        <taxon>Pseudomonadota</taxon>
        <taxon>Gammaproteobacteria</taxon>
        <taxon>Legionellales</taxon>
        <taxon>Coxiellaceae</taxon>
        <taxon>Aquicella</taxon>
    </lineage>
</organism>
<dbReference type="InterPro" id="IPR050261">
    <property type="entry name" value="FrsA_esterase"/>
</dbReference>
<dbReference type="Gene3D" id="3.40.50.1820">
    <property type="entry name" value="alpha/beta hydrolase"/>
    <property type="match status" value="1"/>
</dbReference>
<dbReference type="AlphaFoldDB" id="A0A370GZA0"/>
<keyword evidence="2" id="KW-0378">Hydrolase</keyword>
<dbReference type="OrthoDB" id="9787933at2"/>
<dbReference type="Pfam" id="PF01738">
    <property type="entry name" value="DLH"/>
    <property type="match status" value="1"/>
</dbReference>